<dbReference type="OrthoDB" id="9763003at2"/>
<feature type="transmembrane region" description="Helical" evidence="6">
    <location>
        <begin position="210"/>
        <end position="232"/>
    </location>
</feature>
<comment type="caution">
    <text evidence="7">The sequence shown here is derived from an EMBL/GenBank/DDBJ whole genome shotgun (WGS) entry which is preliminary data.</text>
</comment>
<dbReference type="Proteomes" id="UP000093199">
    <property type="component" value="Unassembled WGS sequence"/>
</dbReference>
<dbReference type="InterPro" id="IPR003841">
    <property type="entry name" value="Na/Pi_transpt"/>
</dbReference>
<feature type="transmembrane region" description="Helical" evidence="6">
    <location>
        <begin position="282"/>
        <end position="301"/>
    </location>
</feature>
<dbReference type="NCBIfam" id="NF037997">
    <property type="entry name" value="Na_Pi_symport"/>
    <property type="match status" value="1"/>
</dbReference>
<dbReference type="PANTHER" id="PTHR10010:SF46">
    <property type="entry name" value="SODIUM-DEPENDENT PHOSPHATE TRANSPORT PROTEIN 2B"/>
    <property type="match status" value="1"/>
</dbReference>
<organism evidence="7 8">
    <name type="scientific">Caryophanon tenue</name>
    <dbReference type="NCBI Taxonomy" id="33978"/>
    <lineage>
        <taxon>Bacteria</taxon>
        <taxon>Bacillati</taxon>
        <taxon>Bacillota</taxon>
        <taxon>Bacilli</taxon>
        <taxon>Bacillales</taxon>
        <taxon>Caryophanaceae</taxon>
        <taxon>Caryophanon</taxon>
    </lineage>
</organism>
<dbReference type="GO" id="GO:0005886">
    <property type="term" value="C:plasma membrane"/>
    <property type="evidence" value="ECO:0007669"/>
    <property type="project" value="UniProtKB-SubCell"/>
</dbReference>
<feature type="transmembrane region" description="Helical" evidence="6">
    <location>
        <begin position="95"/>
        <end position="119"/>
    </location>
</feature>
<feature type="transmembrane region" description="Helical" evidence="6">
    <location>
        <begin position="131"/>
        <end position="152"/>
    </location>
</feature>
<dbReference type="EMBL" id="MASJ01000001">
    <property type="protein sequence ID" value="OCS88286.1"/>
    <property type="molecule type" value="Genomic_DNA"/>
</dbReference>
<evidence type="ECO:0000313" key="8">
    <source>
        <dbReference type="Proteomes" id="UP000093199"/>
    </source>
</evidence>
<keyword evidence="4 6" id="KW-1133">Transmembrane helix</keyword>
<feature type="transmembrane region" description="Helical" evidence="6">
    <location>
        <begin position="244"/>
        <end position="262"/>
    </location>
</feature>
<evidence type="ECO:0000256" key="1">
    <source>
        <dbReference type="ARBA" id="ARBA00004651"/>
    </source>
</evidence>
<keyword evidence="2" id="KW-1003">Cell membrane</keyword>
<evidence type="ECO:0000313" key="7">
    <source>
        <dbReference type="EMBL" id="OCS88286.1"/>
    </source>
</evidence>
<keyword evidence="3 6" id="KW-0812">Transmembrane</keyword>
<evidence type="ECO:0000256" key="6">
    <source>
        <dbReference type="SAM" id="Phobius"/>
    </source>
</evidence>
<evidence type="ECO:0000256" key="2">
    <source>
        <dbReference type="ARBA" id="ARBA00022475"/>
    </source>
</evidence>
<comment type="subcellular location">
    <subcellularLocation>
        <location evidence="1">Cell membrane</location>
        <topology evidence="1">Multi-pass membrane protein</topology>
    </subcellularLocation>
</comment>
<evidence type="ECO:0000256" key="4">
    <source>
        <dbReference type="ARBA" id="ARBA00022989"/>
    </source>
</evidence>
<protein>
    <submittedName>
        <fullName evidence="7">Na+/Picotransporter</fullName>
    </submittedName>
</protein>
<dbReference type="RefSeq" id="WP_066542082.1">
    <property type="nucleotide sequence ID" value="NZ_MASJ01000001.1"/>
</dbReference>
<evidence type="ECO:0000256" key="3">
    <source>
        <dbReference type="ARBA" id="ARBA00022692"/>
    </source>
</evidence>
<keyword evidence="8" id="KW-1185">Reference proteome</keyword>
<gene>
    <name evidence="7" type="ORF">A6M13_00125</name>
</gene>
<accession>A0A1C0YM85</accession>
<dbReference type="GO" id="GO:0044341">
    <property type="term" value="P:sodium-dependent phosphate transport"/>
    <property type="evidence" value="ECO:0007669"/>
    <property type="project" value="InterPro"/>
</dbReference>
<feature type="transmembrane region" description="Helical" evidence="6">
    <location>
        <begin position="173"/>
        <end position="204"/>
    </location>
</feature>
<reference evidence="7 8" key="1">
    <citation type="submission" date="2016-07" db="EMBL/GenBank/DDBJ databases">
        <title>Caryophanon tenue genome sequencing.</title>
        <authorList>
            <person name="Verma A."/>
            <person name="Pal Y."/>
            <person name="Krishnamurthi S."/>
        </authorList>
    </citation>
    <scope>NUCLEOTIDE SEQUENCE [LARGE SCALE GENOMIC DNA]</scope>
    <source>
        <strain evidence="7 8">DSM 14152</strain>
    </source>
</reference>
<dbReference type="GO" id="GO:0005436">
    <property type="term" value="F:sodium:phosphate symporter activity"/>
    <property type="evidence" value="ECO:0007669"/>
    <property type="project" value="InterPro"/>
</dbReference>
<proteinExistence type="predicted"/>
<sequence>MAAVIGGIGIFLLGMTMLTNGLKELAGDALKKWLNKFTGGTFSSLISGMFMTVLVQSSTATTLLTIGFVSAGLLTFAQSIGLIIGANIGSTSTGWIISLIGFKVSLAAFSLPMIGMGVFTQLAAPREYKTYGTILAGFGFLFLGIDFLQSGMESAQDFIPFDAFLADSMMNKLILIVIGIIMTIIMQASSAAMAATLAALFSGAIDYEQAIYLVIGQNIGTTATALIASFGASVAAKRTSMTHVLFNVLTAVLVVALISPMLQLTEWLTVSVNGSFEETVAVAVFHTLFSMIGACIFVPLVRPFANLIMRIVPEKENRLTRHLDDSITHMPAIALQVAFQTLVVLTQELTKHVMLLIEQKRVTVTFEKALVEIDDALEETRRFLGMVQSTQRKEREQHLNLMHVIDHMSRLIRVLHEQQQAEAVSLQQQTIEDFYNILTRVEADLHKREQLIDASLLLEHTATMTAKKRREKREEYFERTVTNEVDVEQAAAKVEAILWVDRLVFHYFRITARLAGYVQLDDKDD</sequence>
<evidence type="ECO:0000256" key="5">
    <source>
        <dbReference type="ARBA" id="ARBA00023136"/>
    </source>
</evidence>
<dbReference type="Pfam" id="PF02690">
    <property type="entry name" value="Na_Pi_cotrans"/>
    <property type="match status" value="2"/>
</dbReference>
<dbReference type="AlphaFoldDB" id="A0A1C0YM85"/>
<name>A0A1C0YM85_9BACL</name>
<keyword evidence="5 6" id="KW-0472">Membrane</keyword>
<dbReference type="PANTHER" id="PTHR10010">
    <property type="entry name" value="SOLUTE CARRIER FAMILY 34 SODIUM PHOSPHATE , MEMBER 2-RELATED"/>
    <property type="match status" value="1"/>
</dbReference>